<keyword evidence="2 9" id="KW-0716">Sensory transduction</keyword>
<evidence type="ECO:0000256" key="7">
    <source>
        <dbReference type="ARBA" id="ARBA00023170"/>
    </source>
</evidence>
<sequence>MVSGNSDVERLSNTINPLGLHMTGFIKWIYCISKSKEISRIVADLNRCYLLSKKTRISKTGCDFSKTEMETVYKDSRIWQYVWTTFCVYGILHWCFNALIQKYYGQMNNLNTNDSNANIDYDSLPYITWQPWDIGTDKGYAYSFIIQLIGALTSTVGAACYDSLHICILMVICGQLRCLYFSLIEIDTIVDARTIEELERKLRCCVDHHRAVLKISKDLESFGNLPMFVQCLENIIIICLLSFEMSVIEIKTDSESMTKLLSLLEYFSALSVQLYIFCFYSTRIYSLGLQIADAVYACNWEITIYDKIENTTKDKQLIMKVKHLILLLSLRAQKPIIMTGGPFYVLSLETFKSIMSFAVSNAVILRQLSEN</sequence>
<keyword evidence="7 9" id="KW-0675">Receptor</keyword>
<dbReference type="AlphaFoldDB" id="A0A834KID0"/>
<evidence type="ECO:0000256" key="6">
    <source>
        <dbReference type="ARBA" id="ARBA00023136"/>
    </source>
</evidence>
<evidence type="ECO:0000256" key="1">
    <source>
        <dbReference type="ARBA" id="ARBA00004141"/>
    </source>
</evidence>
<dbReference type="PANTHER" id="PTHR21137:SF42">
    <property type="entry name" value="ODORANT RECEPTOR 83A"/>
    <property type="match status" value="1"/>
</dbReference>
<dbReference type="GO" id="GO:0005886">
    <property type="term" value="C:plasma membrane"/>
    <property type="evidence" value="ECO:0007669"/>
    <property type="project" value="UniProtKB-SubCell"/>
</dbReference>
<dbReference type="Proteomes" id="UP000614350">
    <property type="component" value="Unassembled WGS sequence"/>
</dbReference>
<reference evidence="10" key="1">
    <citation type="journal article" date="2020" name="G3 (Bethesda)">
        <title>High-Quality Assemblies for Three Invasive Social Wasps from the &lt;i&gt;Vespula&lt;/i&gt; Genus.</title>
        <authorList>
            <person name="Harrop T.W.R."/>
            <person name="Guhlin J."/>
            <person name="McLaughlin G.M."/>
            <person name="Permina E."/>
            <person name="Stockwell P."/>
            <person name="Gilligan J."/>
            <person name="Le Lec M.F."/>
            <person name="Gruber M.A.M."/>
            <person name="Quinn O."/>
            <person name="Lovegrove M."/>
            <person name="Duncan E.J."/>
            <person name="Remnant E.J."/>
            <person name="Van Eeckhoven J."/>
            <person name="Graham B."/>
            <person name="Knapp R.A."/>
            <person name="Langford K.W."/>
            <person name="Kronenberg Z."/>
            <person name="Press M.O."/>
            <person name="Eacker S.M."/>
            <person name="Wilson-Rankin E.E."/>
            <person name="Purcell J."/>
            <person name="Lester P.J."/>
            <person name="Dearden P.K."/>
        </authorList>
    </citation>
    <scope>NUCLEOTIDE SEQUENCE</scope>
    <source>
        <strain evidence="10">Marl-1</strain>
    </source>
</reference>
<keyword evidence="8 9" id="KW-0807">Transducer</keyword>
<comment type="caution">
    <text evidence="10">The sequence shown here is derived from an EMBL/GenBank/DDBJ whole genome shotgun (WGS) entry which is preliminary data.</text>
</comment>
<feature type="transmembrane region" description="Helical" evidence="9">
    <location>
        <begin position="78"/>
        <end position="100"/>
    </location>
</feature>
<gene>
    <name evidence="10" type="ORF">HZH66_003071</name>
</gene>
<keyword evidence="3 9" id="KW-0812">Transmembrane</keyword>
<keyword evidence="4 9" id="KW-0552">Olfaction</keyword>
<keyword evidence="5 9" id="KW-1133">Transmembrane helix</keyword>
<accession>A0A834KID0</accession>
<evidence type="ECO:0000256" key="2">
    <source>
        <dbReference type="ARBA" id="ARBA00022606"/>
    </source>
</evidence>
<protein>
    <recommendedName>
        <fullName evidence="9">Odorant receptor</fullName>
    </recommendedName>
</protein>
<comment type="caution">
    <text evidence="9">Lacks conserved residue(s) required for the propagation of feature annotation.</text>
</comment>
<dbReference type="Pfam" id="PF02949">
    <property type="entry name" value="7tm_6"/>
    <property type="match status" value="1"/>
</dbReference>
<dbReference type="PANTHER" id="PTHR21137">
    <property type="entry name" value="ODORANT RECEPTOR"/>
    <property type="match status" value="1"/>
</dbReference>
<dbReference type="GO" id="GO:0005549">
    <property type="term" value="F:odorant binding"/>
    <property type="evidence" value="ECO:0007669"/>
    <property type="project" value="InterPro"/>
</dbReference>
<dbReference type="GO" id="GO:0007165">
    <property type="term" value="P:signal transduction"/>
    <property type="evidence" value="ECO:0007669"/>
    <property type="project" value="UniProtKB-KW"/>
</dbReference>
<evidence type="ECO:0000256" key="5">
    <source>
        <dbReference type="ARBA" id="ARBA00022989"/>
    </source>
</evidence>
<comment type="subcellular location">
    <subcellularLocation>
        <location evidence="9">Cell membrane</location>
        <topology evidence="9">Multi-pass membrane protein</topology>
    </subcellularLocation>
    <subcellularLocation>
        <location evidence="1">Membrane</location>
        <topology evidence="1">Multi-pass membrane protein</topology>
    </subcellularLocation>
</comment>
<evidence type="ECO:0000313" key="10">
    <source>
        <dbReference type="EMBL" id="KAF7408534.1"/>
    </source>
</evidence>
<proteinExistence type="inferred from homology"/>
<comment type="similarity">
    <text evidence="9">Belongs to the insect chemoreceptor superfamily. Heteromeric odorant receptor channel (TC 1.A.69) family.</text>
</comment>
<dbReference type="EMBL" id="JACSEA010000002">
    <property type="protein sequence ID" value="KAF7408534.1"/>
    <property type="molecule type" value="Genomic_DNA"/>
</dbReference>
<evidence type="ECO:0000256" key="9">
    <source>
        <dbReference type="RuleBase" id="RU351113"/>
    </source>
</evidence>
<dbReference type="GO" id="GO:0004984">
    <property type="term" value="F:olfactory receptor activity"/>
    <property type="evidence" value="ECO:0007669"/>
    <property type="project" value="InterPro"/>
</dbReference>
<evidence type="ECO:0000313" key="11">
    <source>
        <dbReference type="Proteomes" id="UP000614350"/>
    </source>
</evidence>
<name>A0A834KID0_VESVU</name>
<keyword evidence="6 9" id="KW-0472">Membrane</keyword>
<evidence type="ECO:0000256" key="4">
    <source>
        <dbReference type="ARBA" id="ARBA00022725"/>
    </source>
</evidence>
<evidence type="ECO:0000256" key="8">
    <source>
        <dbReference type="ARBA" id="ARBA00023224"/>
    </source>
</evidence>
<evidence type="ECO:0000256" key="3">
    <source>
        <dbReference type="ARBA" id="ARBA00022692"/>
    </source>
</evidence>
<dbReference type="InterPro" id="IPR004117">
    <property type="entry name" value="7tm6_olfct_rcpt"/>
</dbReference>
<keyword evidence="11" id="KW-1185">Reference proteome</keyword>
<organism evidence="10 11">
    <name type="scientific">Vespula vulgaris</name>
    <name type="common">Yellow jacket</name>
    <name type="synonym">Wasp</name>
    <dbReference type="NCBI Taxonomy" id="7454"/>
    <lineage>
        <taxon>Eukaryota</taxon>
        <taxon>Metazoa</taxon>
        <taxon>Ecdysozoa</taxon>
        <taxon>Arthropoda</taxon>
        <taxon>Hexapoda</taxon>
        <taxon>Insecta</taxon>
        <taxon>Pterygota</taxon>
        <taxon>Neoptera</taxon>
        <taxon>Endopterygota</taxon>
        <taxon>Hymenoptera</taxon>
        <taxon>Apocrita</taxon>
        <taxon>Aculeata</taxon>
        <taxon>Vespoidea</taxon>
        <taxon>Vespidae</taxon>
        <taxon>Vespinae</taxon>
        <taxon>Vespula</taxon>
    </lineage>
</organism>